<dbReference type="VEuPathDB" id="FungiDB:PNEJI1_001804"/>
<organism evidence="7">
    <name type="scientific">Pneumocystis jirovecii</name>
    <name type="common">Human pneumocystis pneumonia agent</name>
    <dbReference type="NCBI Taxonomy" id="42068"/>
    <lineage>
        <taxon>Eukaryota</taxon>
        <taxon>Fungi</taxon>
        <taxon>Dikarya</taxon>
        <taxon>Ascomycota</taxon>
        <taxon>Taphrinomycotina</taxon>
        <taxon>Pneumocystomycetes</taxon>
        <taxon>Pneumocystaceae</taxon>
        <taxon>Pneumocystis</taxon>
    </lineage>
</organism>
<dbReference type="SUPFAM" id="SSF118203">
    <property type="entry name" value="Vacuolar ATP synthase subunit C"/>
    <property type="match status" value="1"/>
</dbReference>
<dbReference type="PANTHER" id="PTHR10137:SF0">
    <property type="entry name" value="V-TYPE PROTON ATPASE SUBUNIT C"/>
    <property type="match status" value="1"/>
</dbReference>
<evidence type="ECO:0000256" key="3">
    <source>
        <dbReference type="ARBA" id="ARBA00022781"/>
    </source>
</evidence>
<comment type="similarity">
    <text evidence="1 5">Belongs to the V-ATPase C subunit family.</text>
</comment>
<evidence type="ECO:0000256" key="2">
    <source>
        <dbReference type="ARBA" id="ARBA00022448"/>
    </source>
</evidence>
<evidence type="ECO:0000256" key="5">
    <source>
        <dbReference type="RuleBase" id="RU364010"/>
    </source>
</evidence>
<dbReference type="EMBL" id="CAKM01000202">
    <property type="protein sequence ID" value="CCJ29618.1"/>
    <property type="molecule type" value="Genomic_DNA"/>
</dbReference>
<dbReference type="AlphaFoldDB" id="L0PB65"/>
<dbReference type="Pfam" id="PF03223">
    <property type="entry name" value="V-ATPase_C"/>
    <property type="match status" value="1"/>
</dbReference>
<evidence type="ECO:0000313" key="7">
    <source>
        <dbReference type="Proteomes" id="UP000010422"/>
    </source>
</evidence>
<dbReference type="GO" id="GO:0046961">
    <property type="term" value="F:proton-transporting ATPase activity, rotational mechanism"/>
    <property type="evidence" value="ECO:0007669"/>
    <property type="project" value="InterPro"/>
</dbReference>
<name>L0PB65_PNEJI</name>
<evidence type="ECO:0000256" key="4">
    <source>
        <dbReference type="ARBA" id="ARBA00023065"/>
    </source>
</evidence>
<dbReference type="InterPro" id="IPR004907">
    <property type="entry name" value="ATPase_V1-cplx_csu"/>
</dbReference>
<reference evidence="6 7" key="1">
    <citation type="journal article" date="2012" name="MBio">
        <title>De novo assembly of the Pneumocystis jirovecii genome from a single bronchoalveolar lavage fluid specimen from a patient.</title>
        <authorList>
            <person name="Cisse O.H."/>
            <person name="Pagni M."/>
            <person name="Hauser P.M."/>
        </authorList>
    </citation>
    <scope>NUCLEOTIDE SEQUENCE [LARGE SCALE GENOMIC DNA]</scope>
    <source>
        <strain evidence="6 7">SE8</strain>
    </source>
</reference>
<keyword evidence="3 5" id="KW-0375">Hydrogen ion transport</keyword>
<keyword evidence="2 5" id="KW-0813">Transport</keyword>
<comment type="subunit">
    <text evidence="5">V-ATPase is a heteromultimeric enzyme composed of a peripheral catalytic V1 complex (components A to H) attached to an integral membrane V0 proton pore complex.</text>
</comment>
<dbReference type="STRING" id="1209962.L0PB65"/>
<evidence type="ECO:0000313" key="6">
    <source>
        <dbReference type="EMBL" id="CCJ29618.1"/>
    </source>
</evidence>
<dbReference type="InParanoid" id="L0PB65"/>
<protein>
    <recommendedName>
        <fullName evidence="5">V-type proton ATPase subunit C</fullName>
    </recommendedName>
</protein>
<proteinExistence type="inferred from homology"/>
<feature type="non-terminal residue" evidence="6">
    <location>
        <position position="88"/>
    </location>
</feature>
<sequence>AGNLDSLICQSEDVAKLDDQIKESILKIPEILRILLENDVHKCMQQLTIDNKSIEYYLQTFQWDIMKYRTDLSINVLIEMIGDVQNML</sequence>
<dbReference type="InterPro" id="IPR036132">
    <property type="entry name" value="Vac_ATP_synth_c_sf"/>
</dbReference>
<evidence type="ECO:0000256" key="1">
    <source>
        <dbReference type="ARBA" id="ARBA00006138"/>
    </source>
</evidence>
<dbReference type="Gene3D" id="1.20.1460.10">
    <property type="entry name" value="subunit c (vma5p) of the yeast v-atpase, domain 2"/>
    <property type="match status" value="1"/>
</dbReference>
<comment type="function">
    <text evidence="5">Subunit of the V1 complex of vacuolar(H+)-ATPase (V-ATPase), a multisubunit enzyme composed of a peripheral complex (V1) that hydrolyzes ATP and a membrane integral complex (V0) that translocates protons. V-ATPase is responsible for acidifying and maintaining the pH of intracellular compartments and in some cell types, is targeted to the plasma membrane, where it is responsible for acidifying the extracellular environment. Subunit C is necessary for the assembly of the catalytic sector of the enzyme and is likely to have a specific function in its catalytic activity.</text>
</comment>
<keyword evidence="4 5" id="KW-0406">Ion transport</keyword>
<dbReference type="Proteomes" id="UP000010422">
    <property type="component" value="Unassembled WGS sequence"/>
</dbReference>
<accession>L0PB65</accession>
<dbReference type="GO" id="GO:0000221">
    <property type="term" value="C:vacuolar proton-transporting V-type ATPase, V1 domain"/>
    <property type="evidence" value="ECO:0007669"/>
    <property type="project" value="TreeGrafter"/>
</dbReference>
<feature type="non-terminal residue" evidence="6">
    <location>
        <position position="1"/>
    </location>
</feature>
<comment type="caution">
    <text evidence="6">The sequence shown here is derived from an EMBL/GenBank/DDBJ whole genome shotgun (WGS) entry which is preliminary data.</text>
</comment>
<dbReference type="PANTHER" id="PTHR10137">
    <property type="entry name" value="V-TYPE PROTON ATPASE SUBUNIT C"/>
    <property type="match status" value="1"/>
</dbReference>
<gene>
    <name evidence="6" type="ORF">PNEJI1_001804</name>
</gene>